<feature type="domain" description="Reverse transcriptase" evidence="4">
    <location>
        <begin position="530"/>
        <end position="698"/>
    </location>
</feature>
<feature type="compositionally biased region" description="Low complexity" evidence="2">
    <location>
        <begin position="1723"/>
        <end position="1741"/>
    </location>
</feature>
<feature type="compositionally biased region" description="Basic and acidic residues" evidence="2">
    <location>
        <begin position="1962"/>
        <end position="1979"/>
    </location>
</feature>
<dbReference type="InterPro" id="IPR000477">
    <property type="entry name" value="RT_dom"/>
</dbReference>
<feature type="region of interest" description="Disordered" evidence="2">
    <location>
        <begin position="1438"/>
        <end position="1567"/>
    </location>
</feature>
<evidence type="ECO:0000256" key="3">
    <source>
        <dbReference type="SAM" id="Phobius"/>
    </source>
</evidence>
<feature type="region of interest" description="Disordered" evidence="2">
    <location>
        <begin position="1700"/>
        <end position="1751"/>
    </location>
</feature>
<evidence type="ECO:0000313" key="5">
    <source>
        <dbReference type="EMBL" id="CAE8584700.1"/>
    </source>
</evidence>
<feature type="compositionally biased region" description="Polar residues" evidence="2">
    <location>
        <begin position="1548"/>
        <end position="1564"/>
    </location>
</feature>
<feature type="transmembrane region" description="Helical" evidence="3">
    <location>
        <begin position="1217"/>
        <end position="1239"/>
    </location>
</feature>
<sequence>MRRIPLALGATTLRCLRSSGTSLCCRARHLTESPASLRRQRCYASASTPSEVAPAEVPVSGPRLLRPPGATAASGKAEKFARMVQEELEHGRAVELRPVGAAAAWHSLRALAVGSRAAQFEVLWSEEGAVKLQPQPGQKTSERQGDHRSLRILARSGVEWEDFSRDLSEGSFVSNYTQVLGLAQKLEIELRKRKQVTVHAYADGEHAVGTILKALATVLRAQADSARVYEPTHFPWGQSVGQQIDFIAVDAGRRDNPGPTVVMHELRGLLTSDHLPLRTCLNCGKISGLSGKRAAPEILHKYWKPDQHESNVFHERMHEQLNSVHDLSSFQDAVVHAGKHVKRKTLRYRDSCDLRVLCRKRNAVTDPNIRAQMTMQVAKLRKIERKQWQEQMIADAAHMNWGANQALLNDDRARQVIRLPNSLSTPLDIDIKERDMSKWPLLFSQFAISIFTWTSICLATARNKLDRLRHSLQSAFSNHTLDGLSICLLINLEVLLCALDALKRGKAVGSDGIVAEALMIPSAASVDQYRKAFDMVSLDAVWDLLQACDAPERLQFAIMQELLDGRKINPNVFGQDCPEVDMERGVRQGSPESALFFSAIINHMLVKRSSKWKGEGKGLFFGEFGGVTGITEAWVAMHGHLFHGFSIQDLFVSCLAFADDMCILAKSTSEAEAILADLIIELAKLGLEIQAKKTKWMANKFARSSELRFCDVSVDVSVSLVVLGCDSNELDTYEHRIVQAWKCFHKWRLRTTQIMMLRLMISCKKRSVNDVPEPRKSKHAASRAGNAAGRRAQAGRAATELVEFSFQVRAVGGPSLRRFGKLFNGSAGKEEDYQLGQEVHEVSAFITHNWSLNNKLPLIRADYADGADAWSTGVDASIYSRPYYVGWWCQVGGWSAFWLTLFLWADVAAMFGRSGPIVFVDKVCIDQVDTDRKIQGILAIPAWLACSDTLVAVFSDELLVKLWTCFELCTFFALGRTDKIRVEPALLSWASFFVSLFLVIGSVWNQLVSMGDSSNKELQSALGLEFTVTVALVVFLGQFLFTFAVLTHWGRVCHRIRKQVHELDIRTAACFDAADRALVVRALQSLGDRHIFHRTESEDQQLDELAMAELTVKMRSQLENAFVRSLGFNRLSVKYSVASLMPLLGDMLDYLAADLRGKHLMAHEREPENIADTLRQIASSFAFRFSPVLLGISLWSMGAFVPVILFPRCPHNWTRCLHLIGFSLSVFCWFGCFWAYIFVGYMRQQEVVPDWHWVLLAAADVIAVAWLCLMYGPVRRPKGLPTLYRVMSGSPDFADELEDDSWGNWTPDLGLSSGTHEYLDAPGTTGWGWLTDEDRAAHWLNQAERLAHRVRVDNGTSPPGTPDSYDPSYVDWTPEEPGGHPALRHPSELLSTERQCAISVDHDEFTRYKRPVEPPDDPVPAPSCATVYVPARVLPAQSSALQSDTPSASGTDSHTELPWPGEDTAASGSAEKRRFVEYIEPTEPLYASEEDTTGLSEHGPPISYLANSTHTYFQRTSSAAPPNAPPAPPHGRARRELEQDAGSDHGSMASTTRVGQARPTTRDSGTAHDKAAFGLGTFSCASWCTGCNICKGPPQTNALPQLSSNRQFPNPRPSDTAYAVPKPTASPKGPPERLVRPMQTLPNMSRVNDDPMREVPVPRSWPQSNWAPSELDKKNMVDLALEAHWRHGFAAGSAEDIRDVPDMSNISDQDLNHTSSQSGVGLRGPQAGPVPGVPVARPAAPNNMLERPNSSRPIAAEISSITSRASRASIGQILQDVQDFPDQTDHFGERSDMQTENAATDPGHGTPIAPPDCPLCNAMVLDMGEAFIEPGSLAEQAYASRLLKLSPVVTVGSLGWRIPGTTSPEVSETIMRTSSLLFTLLDFMISFYIMWFETSTCLWDIPDAIHKKDIDSDALNILYHATKSELTGMEGAMFQQQLMGAAPQLAMWPQFAAMSQGARHDANMQKEGGANRRGRDERIPGTTSPEVSETIMRTSSLLFTLLDFMISFYIMWFETSTCLWDIPDALWDIPDAIHKKATHCECVREGAVIAMWGMEGAMFQQQLMGAAPQLAMWPQFAAMSQGARHDANMQKEGGANRRGRDERFSELWQLWAMMGTPAAGSCMMLQKTYGTPPGALMAVAGRGMGNLTDACAAASFIKVYGNKDGLDALMNAEVYGNKAITTSQNDSSVTPANASACQALCAANSACKYFTFLDQRLMKDSSYAYFRGLLPAGRALLHWNSNSDLAYYGLACWIQPVEQLWIPHFTAPKFRDCGLYWYGLELFRVRPMLVRAAKTLREAARIRLEITEELEKQRRQKAYEAERIYLENLEISEELAKKRREKEELKKKLFETIRQKEEMYAENRRQLMCADDADGGCDAGWGGGLPTELSVGRAAAQGGGRQGPAHKHFTLELLQEMLDGDCCELIRRPCMGLNLASAYIQAGLEVLSVMSDAGIDLSKSKNAAGFPQSMMEWEAFVPEPPPQEFEEVEIKEMSEGGVDLADGRKIALAEGQGEQIQALLEAEKEEGQLVLGKLVQVPGAEEGAEPQHIFESFRVGVLSEGVAAVAEAEAEAE</sequence>
<evidence type="ECO:0000256" key="1">
    <source>
        <dbReference type="SAM" id="Coils"/>
    </source>
</evidence>
<evidence type="ECO:0000256" key="2">
    <source>
        <dbReference type="SAM" id="MobiDB-lite"/>
    </source>
</evidence>
<feature type="transmembrane region" description="Helical" evidence="3">
    <location>
        <begin position="1185"/>
        <end position="1205"/>
    </location>
</feature>
<keyword evidence="3" id="KW-1133">Transmembrane helix</keyword>
<name>A0A813DAX3_POLGL</name>
<feature type="region of interest" description="Disordered" evidence="2">
    <location>
        <begin position="1642"/>
        <end position="1661"/>
    </location>
</feature>
<evidence type="ECO:0000313" key="6">
    <source>
        <dbReference type="Proteomes" id="UP000654075"/>
    </source>
</evidence>
<feature type="region of interest" description="Disordered" evidence="2">
    <location>
        <begin position="769"/>
        <end position="789"/>
    </location>
</feature>
<accession>A0A813DAX3</accession>
<keyword evidence="3" id="KW-0472">Membrane</keyword>
<dbReference type="OrthoDB" id="410104at2759"/>
<reference evidence="5" key="1">
    <citation type="submission" date="2021-02" db="EMBL/GenBank/DDBJ databases">
        <authorList>
            <person name="Dougan E. K."/>
            <person name="Rhodes N."/>
            <person name="Thang M."/>
            <person name="Chan C."/>
        </authorList>
    </citation>
    <scope>NUCLEOTIDE SEQUENCE</scope>
</reference>
<keyword evidence="6" id="KW-1185">Reference proteome</keyword>
<proteinExistence type="predicted"/>
<comment type="caution">
    <text evidence="5">The sequence shown here is derived from an EMBL/GenBank/DDBJ whole genome shotgun (WGS) entry which is preliminary data.</text>
</comment>
<feature type="transmembrane region" description="Helical" evidence="3">
    <location>
        <begin position="885"/>
        <end position="905"/>
    </location>
</feature>
<organism evidence="5 6">
    <name type="scientific">Polarella glacialis</name>
    <name type="common">Dinoflagellate</name>
    <dbReference type="NCBI Taxonomy" id="89957"/>
    <lineage>
        <taxon>Eukaryota</taxon>
        <taxon>Sar</taxon>
        <taxon>Alveolata</taxon>
        <taxon>Dinophyceae</taxon>
        <taxon>Suessiales</taxon>
        <taxon>Suessiaceae</taxon>
        <taxon>Polarella</taxon>
    </lineage>
</organism>
<feature type="compositionally biased region" description="Polar residues" evidence="2">
    <location>
        <begin position="1438"/>
        <end position="1452"/>
    </location>
</feature>
<feature type="coiled-coil region" evidence="1">
    <location>
        <begin position="2296"/>
        <end position="2362"/>
    </location>
</feature>
<keyword evidence="3" id="KW-0812">Transmembrane</keyword>
<gene>
    <name evidence="5" type="ORF">PGLA1383_LOCUS3628</name>
</gene>
<feature type="region of interest" description="Disordered" evidence="2">
    <location>
        <begin position="1782"/>
        <end position="1809"/>
    </location>
</feature>
<feature type="region of interest" description="Disordered" evidence="2">
    <location>
        <begin position="1600"/>
        <end position="1636"/>
    </location>
</feature>
<feature type="region of interest" description="Disordered" evidence="2">
    <location>
        <begin position="1352"/>
        <end position="1385"/>
    </location>
</feature>
<feature type="compositionally biased region" description="Basic and acidic residues" evidence="2">
    <location>
        <begin position="1783"/>
        <end position="1793"/>
    </location>
</feature>
<feature type="compositionally biased region" description="Polar residues" evidence="2">
    <location>
        <begin position="1505"/>
        <end position="1518"/>
    </location>
</feature>
<dbReference type="Proteomes" id="UP000654075">
    <property type="component" value="Unassembled WGS sequence"/>
</dbReference>
<feature type="transmembrane region" description="Helical" evidence="3">
    <location>
        <begin position="1026"/>
        <end position="1049"/>
    </location>
</feature>
<dbReference type="Pfam" id="PF00078">
    <property type="entry name" value="RVT_1"/>
    <property type="match status" value="1"/>
</dbReference>
<feature type="transmembrane region" description="Helical" evidence="3">
    <location>
        <begin position="1251"/>
        <end position="1272"/>
    </location>
</feature>
<feature type="transmembrane region" description="Helical" evidence="3">
    <location>
        <begin position="986"/>
        <end position="1006"/>
    </location>
</feature>
<feature type="region of interest" description="Disordered" evidence="2">
    <location>
        <begin position="51"/>
        <end position="72"/>
    </location>
</feature>
<feature type="compositionally biased region" description="Polar residues" evidence="2">
    <location>
        <begin position="1704"/>
        <end position="1719"/>
    </location>
</feature>
<evidence type="ECO:0000259" key="4">
    <source>
        <dbReference type="Pfam" id="PF00078"/>
    </source>
</evidence>
<feature type="region of interest" description="Disordered" evidence="2">
    <location>
        <begin position="1962"/>
        <end position="1986"/>
    </location>
</feature>
<dbReference type="CDD" id="cd22249">
    <property type="entry name" value="UDM1_RNF168_RNF169-like"/>
    <property type="match status" value="1"/>
</dbReference>
<keyword evidence="1" id="KW-0175">Coiled coil</keyword>
<protein>
    <recommendedName>
        <fullName evidence="4">Reverse transcriptase domain-containing protein</fullName>
    </recommendedName>
</protein>
<dbReference type="EMBL" id="CAJNNV010001286">
    <property type="protein sequence ID" value="CAE8584700.1"/>
    <property type="molecule type" value="Genomic_DNA"/>
</dbReference>